<name>A0A518HJQ1_9BACT</name>
<reference evidence="1 2" key="1">
    <citation type="submission" date="2019-03" db="EMBL/GenBank/DDBJ databases">
        <title>Deep-cultivation of Planctomycetes and their phenomic and genomic characterization uncovers novel biology.</title>
        <authorList>
            <person name="Wiegand S."/>
            <person name="Jogler M."/>
            <person name="Boedeker C."/>
            <person name="Pinto D."/>
            <person name="Vollmers J."/>
            <person name="Rivas-Marin E."/>
            <person name="Kohn T."/>
            <person name="Peeters S.H."/>
            <person name="Heuer A."/>
            <person name="Rast P."/>
            <person name="Oberbeckmann S."/>
            <person name="Bunk B."/>
            <person name="Jeske O."/>
            <person name="Meyerdierks A."/>
            <person name="Storesund J.E."/>
            <person name="Kallscheuer N."/>
            <person name="Luecker S."/>
            <person name="Lage O.M."/>
            <person name="Pohl T."/>
            <person name="Merkel B.J."/>
            <person name="Hornburger P."/>
            <person name="Mueller R.-W."/>
            <person name="Bruemmer F."/>
            <person name="Labrenz M."/>
            <person name="Spormann A.M."/>
            <person name="Op den Camp H."/>
            <person name="Overmann J."/>
            <person name="Amann R."/>
            <person name="Jetten M.S.M."/>
            <person name="Mascher T."/>
            <person name="Medema M.H."/>
            <person name="Devos D.P."/>
            <person name="Kaster A.-K."/>
            <person name="Ovreas L."/>
            <person name="Rohde M."/>
            <person name="Galperin M.Y."/>
            <person name="Jogler C."/>
        </authorList>
    </citation>
    <scope>NUCLEOTIDE SEQUENCE [LARGE SCALE GENOMIC DNA]</scope>
    <source>
        <strain evidence="1 2">Enr13</strain>
    </source>
</reference>
<sequence length="486" mass="54503">MDVKVNAGNLVSAIADSEIQPAVDEIVDEFRKQVFSLVQSFVADQPTAEQTHGLENRLHQQLLEAGRRLIEWLFSQLEPAIEEMPDTVSFRDQSHRRLPDKTLRSDIVTRFGKISLERARYRRGRAGKVIFPMEILLGIENGFTPAAADRVGKQFAACGSSQGRTLEMITDQMGTKIGTEKLRKVVGTIADGMEPHREKAQVEELMKLIGKARDKKQTPVLSVSRDGVALGLAPWSFFEMASVACVSVLAAGKKLGTVYLGCVPETNQATLSNQLTNLLKATIRGCGDRVPEIVYVSDAGKIETAYWKNTLRAFFVDGRRIRIARVVDYYHAAERLTVIADALKFGGDSAKRAKWIEHARWLLLQPGGHGRMLRSIAKMRQLYRYTASATEEAEKAERYLRRYHRFMDYASMKSRGCPIGSGVVESACKQIVSERMKLSGMRWSKEGGQRTMTLRCILLSGIWDTVYKKWLTGKPTVRDLIKTEDA</sequence>
<evidence type="ECO:0000313" key="2">
    <source>
        <dbReference type="Proteomes" id="UP000319004"/>
    </source>
</evidence>
<dbReference type="EMBL" id="CP037423">
    <property type="protein sequence ID" value="QDV41078.1"/>
    <property type="molecule type" value="Genomic_DNA"/>
</dbReference>
<evidence type="ECO:0000313" key="1">
    <source>
        <dbReference type="EMBL" id="QDV41078.1"/>
    </source>
</evidence>
<dbReference type="Proteomes" id="UP000319004">
    <property type="component" value="Chromosome"/>
</dbReference>
<dbReference type="AlphaFoldDB" id="A0A518HJQ1"/>
<dbReference type="OrthoDB" id="231509at2"/>
<proteinExistence type="predicted"/>
<keyword evidence="2" id="KW-1185">Reference proteome</keyword>
<evidence type="ECO:0008006" key="3">
    <source>
        <dbReference type="Google" id="ProtNLM"/>
    </source>
</evidence>
<gene>
    <name evidence="1" type="ORF">Enr13x_09160</name>
</gene>
<protein>
    <recommendedName>
        <fullName evidence="3">Transposase</fullName>
    </recommendedName>
</protein>
<dbReference type="RefSeq" id="WP_145384864.1">
    <property type="nucleotide sequence ID" value="NZ_CP037423.1"/>
</dbReference>
<accession>A0A518HJQ1</accession>
<dbReference type="KEGG" id="snep:Enr13x_09160"/>
<organism evidence="1 2">
    <name type="scientific">Stieleria neptunia</name>
    <dbReference type="NCBI Taxonomy" id="2527979"/>
    <lineage>
        <taxon>Bacteria</taxon>
        <taxon>Pseudomonadati</taxon>
        <taxon>Planctomycetota</taxon>
        <taxon>Planctomycetia</taxon>
        <taxon>Pirellulales</taxon>
        <taxon>Pirellulaceae</taxon>
        <taxon>Stieleria</taxon>
    </lineage>
</organism>